<feature type="transmembrane region" description="Helical" evidence="16">
    <location>
        <begin position="283"/>
        <end position="304"/>
    </location>
</feature>
<evidence type="ECO:0000256" key="10">
    <source>
        <dbReference type="ARBA" id="ARBA00033270"/>
    </source>
</evidence>
<evidence type="ECO:0000256" key="2">
    <source>
        <dbReference type="ARBA" id="ARBA00022676"/>
    </source>
</evidence>
<organism evidence="17 18">
    <name type="scientific">Pseudoponticoccus marisrubri</name>
    <dbReference type="NCBI Taxonomy" id="1685382"/>
    <lineage>
        <taxon>Bacteria</taxon>
        <taxon>Pseudomonadati</taxon>
        <taxon>Pseudomonadota</taxon>
        <taxon>Alphaproteobacteria</taxon>
        <taxon>Rhodobacterales</taxon>
        <taxon>Roseobacteraceae</taxon>
        <taxon>Pseudoponticoccus</taxon>
    </lineage>
</organism>
<feature type="transmembrane region" description="Helical" evidence="16">
    <location>
        <begin position="190"/>
        <end position="217"/>
    </location>
</feature>
<evidence type="ECO:0000256" key="9">
    <source>
        <dbReference type="ARBA" id="ARBA00032370"/>
    </source>
</evidence>
<accession>A0A0W7WFB7</accession>
<feature type="transmembrane region" description="Helical" evidence="16">
    <location>
        <begin position="28"/>
        <end position="47"/>
    </location>
</feature>
<feature type="transmembrane region" description="Helical" evidence="16">
    <location>
        <begin position="349"/>
        <end position="370"/>
    </location>
</feature>
<dbReference type="PANTHER" id="PTHR30474:SF2">
    <property type="entry name" value="PEPTIDOGLYCAN GLYCOSYLTRANSFERASE FTSW-RELATED"/>
    <property type="match status" value="1"/>
</dbReference>
<keyword evidence="17" id="KW-0131">Cell cycle</keyword>
<name>A0A0W7WFB7_9RHOB</name>
<keyword evidence="17" id="KW-0132">Cell division</keyword>
<dbReference type="GO" id="GO:0008955">
    <property type="term" value="F:peptidoglycan glycosyltransferase activity"/>
    <property type="evidence" value="ECO:0007669"/>
    <property type="project" value="UniProtKB-EC"/>
</dbReference>
<sequence length="388" mass="41682">MTEMVYGTVPVKGGEPILPKWWRTVDKWSLSCILMLFGTGILLGFAASVPLAERNGLATFHYVQRQVVFGGAALVAMALVSMLSPIVVRRLAVLGFLVSFVALALLPFFGTDFGKGAVRWYSLGFASLQPSEFLKPMFVIASAWLMAAGQQLGGPPGRLYSFFLMVAIVLMLAMQPDFGQASLVLFGWGVMWFVGGAPMLLLLGLAGLVVLAGMVAYNNSQHFARRIDGFLNPEVDPTTQLGYATNAIQEGGFFGVGVGEGQVKWSLPDAHTDFIIAVAAEEYGLILVLAIIALYTTIVVRSFFRLMRERDPFIRLAGTGLAATFGVQAMINMGVAVRLLPAKGMTLPFVSYGGSSLIAGGLAVGMLLAFTRVRPQGEIGDILRGRLR</sequence>
<keyword evidence="7 16" id="KW-1133">Transmembrane helix</keyword>
<feature type="transmembrane region" description="Helical" evidence="16">
    <location>
        <begin position="159"/>
        <end position="178"/>
    </location>
</feature>
<keyword evidence="8 16" id="KW-0472">Membrane</keyword>
<evidence type="ECO:0000256" key="12">
    <source>
        <dbReference type="ARBA" id="ARBA00041185"/>
    </source>
</evidence>
<dbReference type="GO" id="GO:0015648">
    <property type="term" value="F:lipid-linked peptidoglycan transporter activity"/>
    <property type="evidence" value="ECO:0007669"/>
    <property type="project" value="TreeGrafter"/>
</dbReference>
<feature type="transmembrane region" description="Helical" evidence="16">
    <location>
        <begin position="67"/>
        <end position="87"/>
    </location>
</feature>
<feature type="transmembrane region" description="Helical" evidence="16">
    <location>
        <begin position="93"/>
        <end position="113"/>
    </location>
</feature>
<gene>
    <name evidence="17" type="ORF">AVJ23_18975</name>
</gene>
<dbReference type="GO" id="GO:0008360">
    <property type="term" value="P:regulation of cell shape"/>
    <property type="evidence" value="ECO:0007669"/>
    <property type="project" value="UniProtKB-KW"/>
</dbReference>
<comment type="caution">
    <text evidence="17">The sequence shown here is derived from an EMBL/GenBank/DDBJ whole genome shotgun (WGS) entry which is preliminary data.</text>
</comment>
<dbReference type="EC" id="2.4.99.28" evidence="14"/>
<dbReference type="OrthoDB" id="9768187at2"/>
<keyword evidence="6" id="KW-0573">Peptidoglycan synthesis</keyword>
<evidence type="ECO:0000313" key="18">
    <source>
        <dbReference type="Proteomes" id="UP000054396"/>
    </source>
</evidence>
<evidence type="ECO:0000256" key="15">
    <source>
        <dbReference type="ARBA" id="ARBA00049902"/>
    </source>
</evidence>
<evidence type="ECO:0000256" key="8">
    <source>
        <dbReference type="ARBA" id="ARBA00023136"/>
    </source>
</evidence>
<dbReference type="GO" id="GO:0005886">
    <property type="term" value="C:plasma membrane"/>
    <property type="evidence" value="ECO:0007669"/>
    <property type="project" value="TreeGrafter"/>
</dbReference>
<evidence type="ECO:0000256" key="1">
    <source>
        <dbReference type="ARBA" id="ARBA00004141"/>
    </source>
</evidence>
<dbReference type="RefSeq" id="WP_058863805.1">
    <property type="nucleotide sequence ID" value="NZ_LPXO01000016.1"/>
</dbReference>
<dbReference type="GO" id="GO:0032153">
    <property type="term" value="C:cell division site"/>
    <property type="evidence" value="ECO:0007669"/>
    <property type="project" value="TreeGrafter"/>
</dbReference>
<feature type="transmembrane region" description="Helical" evidence="16">
    <location>
        <begin position="133"/>
        <end position="153"/>
    </location>
</feature>
<dbReference type="STRING" id="1685382.AVJ23_18975"/>
<evidence type="ECO:0000313" key="17">
    <source>
        <dbReference type="EMBL" id="KUF09160.1"/>
    </source>
</evidence>
<evidence type="ECO:0000256" key="14">
    <source>
        <dbReference type="ARBA" id="ARBA00044770"/>
    </source>
</evidence>
<dbReference type="Pfam" id="PF01098">
    <property type="entry name" value="FTSW_RODA_SPOVE"/>
    <property type="match status" value="1"/>
</dbReference>
<keyword evidence="18" id="KW-1185">Reference proteome</keyword>
<dbReference type="InterPro" id="IPR001182">
    <property type="entry name" value="FtsW/RodA"/>
</dbReference>
<dbReference type="GO" id="GO:0051301">
    <property type="term" value="P:cell division"/>
    <property type="evidence" value="ECO:0007669"/>
    <property type="project" value="UniProtKB-KW"/>
</dbReference>
<dbReference type="Proteomes" id="UP000054396">
    <property type="component" value="Unassembled WGS sequence"/>
</dbReference>
<evidence type="ECO:0000256" key="16">
    <source>
        <dbReference type="SAM" id="Phobius"/>
    </source>
</evidence>
<dbReference type="PANTHER" id="PTHR30474">
    <property type="entry name" value="CELL CYCLE PROTEIN"/>
    <property type="match status" value="1"/>
</dbReference>
<dbReference type="AlphaFoldDB" id="A0A0W7WFB7"/>
<evidence type="ECO:0000256" key="7">
    <source>
        <dbReference type="ARBA" id="ARBA00022989"/>
    </source>
</evidence>
<evidence type="ECO:0000256" key="3">
    <source>
        <dbReference type="ARBA" id="ARBA00022679"/>
    </source>
</evidence>
<evidence type="ECO:0000256" key="6">
    <source>
        <dbReference type="ARBA" id="ARBA00022984"/>
    </source>
</evidence>
<evidence type="ECO:0000256" key="4">
    <source>
        <dbReference type="ARBA" id="ARBA00022692"/>
    </source>
</evidence>
<protein>
    <recommendedName>
        <fullName evidence="12">Probable peptidoglycan glycosyltransferase FtsW</fullName>
        <ecNumber evidence="14">2.4.99.28</ecNumber>
    </recommendedName>
    <alternativeName>
        <fullName evidence="13">Cell division protein FtsW</fullName>
    </alternativeName>
    <alternativeName>
        <fullName evidence="10">Cell wall polymerase</fullName>
    </alternativeName>
    <alternativeName>
        <fullName evidence="9">Peptidoglycan polymerase</fullName>
    </alternativeName>
</protein>
<dbReference type="EMBL" id="LPXO01000016">
    <property type="protein sequence ID" value="KUF09160.1"/>
    <property type="molecule type" value="Genomic_DNA"/>
</dbReference>
<evidence type="ECO:0000256" key="13">
    <source>
        <dbReference type="ARBA" id="ARBA00041418"/>
    </source>
</evidence>
<keyword evidence="3" id="KW-0808">Transferase</keyword>
<comment type="similarity">
    <text evidence="11">Belongs to the SEDS family. FtsW subfamily.</text>
</comment>
<keyword evidence="5" id="KW-0133">Cell shape</keyword>
<keyword evidence="4 16" id="KW-0812">Transmembrane</keyword>
<proteinExistence type="inferred from homology"/>
<comment type="catalytic activity">
    <reaction evidence="15">
        <text>[GlcNAc-(1-&gt;4)-Mur2Ac(oyl-L-Ala-gamma-D-Glu-L-Lys-D-Ala-D-Ala)](n)-di-trans,octa-cis-undecaprenyl diphosphate + beta-D-GlcNAc-(1-&gt;4)-Mur2Ac(oyl-L-Ala-gamma-D-Glu-L-Lys-D-Ala-D-Ala)-di-trans,octa-cis-undecaprenyl diphosphate = [GlcNAc-(1-&gt;4)-Mur2Ac(oyl-L-Ala-gamma-D-Glu-L-Lys-D-Ala-D-Ala)](n+1)-di-trans,octa-cis-undecaprenyl diphosphate + di-trans,octa-cis-undecaprenyl diphosphate + H(+)</text>
        <dbReference type="Rhea" id="RHEA:23708"/>
        <dbReference type="Rhea" id="RHEA-COMP:9602"/>
        <dbReference type="Rhea" id="RHEA-COMP:9603"/>
        <dbReference type="ChEBI" id="CHEBI:15378"/>
        <dbReference type="ChEBI" id="CHEBI:58405"/>
        <dbReference type="ChEBI" id="CHEBI:60033"/>
        <dbReference type="ChEBI" id="CHEBI:78435"/>
        <dbReference type="EC" id="2.4.99.28"/>
    </reaction>
</comment>
<evidence type="ECO:0000256" key="11">
    <source>
        <dbReference type="ARBA" id="ARBA00038053"/>
    </source>
</evidence>
<comment type="subcellular location">
    <subcellularLocation>
        <location evidence="1">Membrane</location>
        <topology evidence="1">Multi-pass membrane protein</topology>
    </subcellularLocation>
</comment>
<evidence type="ECO:0000256" key="5">
    <source>
        <dbReference type="ARBA" id="ARBA00022960"/>
    </source>
</evidence>
<keyword evidence="2" id="KW-0328">Glycosyltransferase</keyword>
<dbReference type="GO" id="GO:0009252">
    <property type="term" value="P:peptidoglycan biosynthetic process"/>
    <property type="evidence" value="ECO:0007669"/>
    <property type="project" value="UniProtKB-KW"/>
</dbReference>
<reference evidence="17 18" key="1">
    <citation type="submission" date="2015-12" db="EMBL/GenBank/DDBJ databases">
        <authorList>
            <person name="Shamseldin A."/>
            <person name="Moawad H."/>
            <person name="Abd El-Rahim W.M."/>
            <person name="Sadowsky M.J."/>
        </authorList>
    </citation>
    <scope>NUCLEOTIDE SEQUENCE [LARGE SCALE GENOMIC DNA]</scope>
    <source>
        <strain evidence="17 18">SJ5A-1</strain>
    </source>
</reference>
<feature type="transmembrane region" description="Helical" evidence="16">
    <location>
        <begin position="316"/>
        <end position="337"/>
    </location>
</feature>